<evidence type="ECO:0000256" key="1">
    <source>
        <dbReference type="SAM" id="MobiDB-lite"/>
    </source>
</evidence>
<dbReference type="Proteomes" id="UP001648503">
    <property type="component" value="Unassembled WGS sequence"/>
</dbReference>
<organism evidence="3 4">
    <name type="scientific">Batrachochytrium salamandrivorans</name>
    <dbReference type="NCBI Taxonomy" id="1357716"/>
    <lineage>
        <taxon>Eukaryota</taxon>
        <taxon>Fungi</taxon>
        <taxon>Fungi incertae sedis</taxon>
        <taxon>Chytridiomycota</taxon>
        <taxon>Chytridiomycota incertae sedis</taxon>
        <taxon>Chytridiomycetes</taxon>
        <taxon>Rhizophydiales</taxon>
        <taxon>Rhizophydiales incertae sedis</taxon>
        <taxon>Batrachochytrium</taxon>
    </lineage>
</organism>
<feature type="chain" id="PRO_5045477443" evidence="2">
    <location>
        <begin position="19"/>
        <end position="270"/>
    </location>
</feature>
<name>A0ABQ8FRU9_9FUNG</name>
<proteinExistence type="predicted"/>
<feature type="signal peptide" evidence="2">
    <location>
        <begin position="1"/>
        <end position="18"/>
    </location>
</feature>
<gene>
    <name evidence="3" type="ORF">BASA50_001483</name>
</gene>
<evidence type="ECO:0000313" key="3">
    <source>
        <dbReference type="EMBL" id="KAH6601625.1"/>
    </source>
</evidence>
<accession>A0ABQ8FRU9</accession>
<keyword evidence="4" id="KW-1185">Reference proteome</keyword>
<evidence type="ECO:0000256" key="2">
    <source>
        <dbReference type="SAM" id="SignalP"/>
    </source>
</evidence>
<evidence type="ECO:0000313" key="4">
    <source>
        <dbReference type="Proteomes" id="UP001648503"/>
    </source>
</evidence>
<feature type="region of interest" description="Disordered" evidence="1">
    <location>
        <begin position="143"/>
        <end position="165"/>
    </location>
</feature>
<keyword evidence="2" id="KW-0732">Signal</keyword>
<comment type="caution">
    <text evidence="3">The sequence shown here is derived from an EMBL/GenBank/DDBJ whole genome shotgun (WGS) entry which is preliminary data.</text>
</comment>
<protein>
    <submittedName>
        <fullName evidence="3">Uncharacterized protein</fullName>
    </submittedName>
</protein>
<dbReference type="EMBL" id="JAFCIX010000002">
    <property type="protein sequence ID" value="KAH6601625.1"/>
    <property type="molecule type" value="Genomic_DNA"/>
</dbReference>
<sequence>MKLISFAVISFLAITVSAYPGLGTSAADDTLQSDRDLIKDKIEEFTTAHQLQEELVLTISGLEEVKEKEQEAKSIMKELAGRLTESHLSRIDQLDLKEQYDNAVQDWNKAYDTLMLKKDDVNQAEAKRDGINMKLLILNENMQQQTEQGTHSKGQTGASPDSNHPRNILERQIEEACRNAENLVAVNHAIKESVYALDDVMHREKEPDTDKLCNPRKQLCDSRQNLAKEMHFLEDKCFYAKRLQIELGWQPPISLPDKIFQTIWKGLGMN</sequence>
<feature type="compositionally biased region" description="Polar residues" evidence="1">
    <location>
        <begin position="143"/>
        <end position="162"/>
    </location>
</feature>
<reference evidence="3 4" key="1">
    <citation type="submission" date="2021-02" db="EMBL/GenBank/DDBJ databases">
        <title>Variation within the Batrachochytrium salamandrivorans European outbreak.</title>
        <authorList>
            <person name="Kelly M."/>
            <person name="Pasmans F."/>
            <person name="Shea T.P."/>
            <person name="Munoz J.F."/>
            <person name="Carranza S."/>
            <person name="Cuomo C.A."/>
            <person name="Martel A."/>
        </authorList>
    </citation>
    <scope>NUCLEOTIDE SEQUENCE [LARGE SCALE GENOMIC DNA]</scope>
    <source>
        <strain evidence="3 4">AMFP18/2</strain>
    </source>
</reference>